<dbReference type="GO" id="GO:0005886">
    <property type="term" value="C:plasma membrane"/>
    <property type="evidence" value="ECO:0007669"/>
    <property type="project" value="UniProtKB-SubCell"/>
</dbReference>
<feature type="domain" description="EamA" evidence="9">
    <location>
        <begin position="4"/>
        <end position="140"/>
    </location>
</feature>
<organism evidence="10 11">
    <name type="scientific">Pseudomonas syringae</name>
    <dbReference type="NCBI Taxonomy" id="317"/>
    <lineage>
        <taxon>Bacteria</taxon>
        <taxon>Pseudomonadati</taxon>
        <taxon>Pseudomonadota</taxon>
        <taxon>Gammaproteobacteria</taxon>
        <taxon>Pseudomonadales</taxon>
        <taxon>Pseudomonadaceae</taxon>
        <taxon>Pseudomonas</taxon>
    </lineage>
</organism>
<feature type="transmembrane region" description="Helical" evidence="8">
    <location>
        <begin position="98"/>
        <end position="119"/>
    </location>
</feature>
<feature type="transmembrane region" description="Helical" evidence="8">
    <location>
        <begin position="71"/>
        <end position="92"/>
    </location>
</feature>
<keyword evidence="3" id="KW-0813">Transport</keyword>
<accession>A0AB37ZL95</accession>
<evidence type="ECO:0000256" key="7">
    <source>
        <dbReference type="ARBA" id="ARBA00023136"/>
    </source>
</evidence>
<evidence type="ECO:0000256" key="4">
    <source>
        <dbReference type="ARBA" id="ARBA00022475"/>
    </source>
</evidence>
<evidence type="ECO:0000256" key="6">
    <source>
        <dbReference type="ARBA" id="ARBA00022989"/>
    </source>
</evidence>
<dbReference type="AlphaFoldDB" id="A0AB37ZL95"/>
<sequence length="296" mass="33114">MFKGVVLSVASSCAFAGLYYYATLLKPLSGEQIFGLRMLLTLPCLTLFLLLGREWQPVRSIFNRVRQKPYLLLALVFSSALLGVQQWLFMWAPINGRGLQVSLGYFLLPLVMLLVGTVFYRERLTWLQKVAGTLAIVGVAHELIHVGGVAWETLLVAFGFPLYFILRRKLKTDNLGGLWYDMLFVLPTASWFVIGQQTTASHFEEAPQLFVLVPFLAVISAAAFMAYTTASRLLPFSLFGLLGYVEPVLMVVAVLIIGERVAPNEWLTYIPIWLAVGLLALEGATHLRLRAKSKRE</sequence>
<evidence type="ECO:0000313" key="10">
    <source>
        <dbReference type="EMBL" id="SDM94327.1"/>
    </source>
</evidence>
<name>A0AB37ZL95_PSESX</name>
<dbReference type="InterPro" id="IPR000620">
    <property type="entry name" value="EamA_dom"/>
</dbReference>
<comment type="similarity">
    <text evidence="2">Belongs to the EamA transporter family.</text>
</comment>
<evidence type="ECO:0000256" key="8">
    <source>
        <dbReference type="SAM" id="Phobius"/>
    </source>
</evidence>
<keyword evidence="7 8" id="KW-0472">Membrane</keyword>
<protein>
    <submittedName>
        <fullName evidence="10">Chloramphenicol-sensitive protein RarD</fullName>
    </submittedName>
</protein>
<feature type="transmembrane region" description="Helical" evidence="8">
    <location>
        <begin position="270"/>
        <end position="289"/>
    </location>
</feature>
<dbReference type="InterPro" id="IPR004626">
    <property type="entry name" value="RarD"/>
</dbReference>
<feature type="transmembrane region" description="Helical" evidence="8">
    <location>
        <begin position="32"/>
        <end position="51"/>
    </location>
</feature>
<dbReference type="NCBIfam" id="TIGR00688">
    <property type="entry name" value="rarD"/>
    <property type="match status" value="1"/>
</dbReference>
<dbReference type="Proteomes" id="UP000183853">
    <property type="component" value="Unassembled WGS sequence"/>
</dbReference>
<dbReference type="RefSeq" id="WP_074807014.1">
    <property type="nucleotide sequence ID" value="NZ_FNHM01000005.1"/>
</dbReference>
<feature type="transmembrane region" description="Helical" evidence="8">
    <location>
        <begin position="206"/>
        <end position="226"/>
    </location>
</feature>
<keyword evidence="6 8" id="KW-1133">Transmembrane helix</keyword>
<comment type="subcellular location">
    <subcellularLocation>
        <location evidence="1">Cell membrane</location>
        <topology evidence="1">Multi-pass membrane protein</topology>
    </subcellularLocation>
</comment>
<feature type="transmembrane region" description="Helical" evidence="8">
    <location>
        <begin position="238"/>
        <end position="258"/>
    </location>
</feature>
<evidence type="ECO:0000256" key="3">
    <source>
        <dbReference type="ARBA" id="ARBA00022448"/>
    </source>
</evidence>
<evidence type="ECO:0000313" key="11">
    <source>
        <dbReference type="Proteomes" id="UP000183853"/>
    </source>
</evidence>
<reference evidence="10 11" key="1">
    <citation type="submission" date="2016-10" db="EMBL/GenBank/DDBJ databases">
        <authorList>
            <person name="Varghese N."/>
            <person name="Submissions S."/>
        </authorList>
    </citation>
    <scope>NUCLEOTIDE SEQUENCE [LARGE SCALE GENOMIC DNA]</scope>
    <source>
        <strain evidence="10 11">BS2122</strain>
    </source>
</reference>
<dbReference type="SUPFAM" id="SSF103481">
    <property type="entry name" value="Multidrug resistance efflux transporter EmrE"/>
    <property type="match status" value="1"/>
</dbReference>
<proteinExistence type="inferred from homology"/>
<dbReference type="Pfam" id="PF00892">
    <property type="entry name" value="EamA"/>
    <property type="match status" value="1"/>
</dbReference>
<comment type="caution">
    <text evidence="10">The sequence shown here is derived from an EMBL/GenBank/DDBJ whole genome shotgun (WGS) entry which is preliminary data.</text>
</comment>
<keyword evidence="5 8" id="KW-0812">Transmembrane</keyword>
<evidence type="ECO:0000256" key="1">
    <source>
        <dbReference type="ARBA" id="ARBA00004651"/>
    </source>
</evidence>
<keyword evidence="4" id="KW-1003">Cell membrane</keyword>
<evidence type="ECO:0000256" key="2">
    <source>
        <dbReference type="ARBA" id="ARBA00007362"/>
    </source>
</evidence>
<evidence type="ECO:0000259" key="9">
    <source>
        <dbReference type="Pfam" id="PF00892"/>
    </source>
</evidence>
<evidence type="ECO:0000256" key="5">
    <source>
        <dbReference type="ARBA" id="ARBA00022692"/>
    </source>
</evidence>
<gene>
    <name evidence="10" type="ORF">SAMN05444505_10591</name>
</gene>
<dbReference type="EMBL" id="FNHM01000005">
    <property type="protein sequence ID" value="SDM94327.1"/>
    <property type="molecule type" value="Genomic_DNA"/>
</dbReference>
<feature type="transmembrane region" description="Helical" evidence="8">
    <location>
        <begin position="178"/>
        <end position="194"/>
    </location>
</feature>
<dbReference type="InterPro" id="IPR037185">
    <property type="entry name" value="EmrE-like"/>
</dbReference>